<sequence>MPKYNLEALGDEEFERLSQSLTQQIIGPGAKVYGMGRDGSREATFHGKAPYPSKEEQWEGSWIFQAKFHNVQQIGIIWEVNFT</sequence>
<evidence type="ECO:0000313" key="1">
    <source>
        <dbReference type="EMBL" id="GAH29137.1"/>
    </source>
</evidence>
<dbReference type="AlphaFoldDB" id="X1E978"/>
<name>X1E978_9ZZZZ</name>
<gene>
    <name evidence="1" type="ORF">S03H2_03077</name>
</gene>
<protein>
    <submittedName>
        <fullName evidence="1">Uncharacterized protein</fullName>
    </submittedName>
</protein>
<accession>X1E978</accession>
<comment type="caution">
    <text evidence="1">The sequence shown here is derived from an EMBL/GenBank/DDBJ whole genome shotgun (WGS) entry which is preliminary data.</text>
</comment>
<reference evidence="1" key="1">
    <citation type="journal article" date="2014" name="Front. Microbiol.">
        <title>High frequency of phylogenetically diverse reductive dehalogenase-homologous genes in deep subseafloor sedimentary metagenomes.</title>
        <authorList>
            <person name="Kawai M."/>
            <person name="Futagami T."/>
            <person name="Toyoda A."/>
            <person name="Takaki Y."/>
            <person name="Nishi S."/>
            <person name="Hori S."/>
            <person name="Arai W."/>
            <person name="Tsubouchi T."/>
            <person name="Morono Y."/>
            <person name="Uchiyama I."/>
            <person name="Ito T."/>
            <person name="Fujiyama A."/>
            <person name="Inagaki F."/>
            <person name="Takami H."/>
        </authorList>
    </citation>
    <scope>NUCLEOTIDE SEQUENCE</scope>
    <source>
        <strain evidence="1">Expedition CK06-06</strain>
    </source>
</reference>
<dbReference type="EMBL" id="BARU01001098">
    <property type="protein sequence ID" value="GAH29137.1"/>
    <property type="molecule type" value="Genomic_DNA"/>
</dbReference>
<proteinExistence type="predicted"/>
<organism evidence="1">
    <name type="scientific">marine sediment metagenome</name>
    <dbReference type="NCBI Taxonomy" id="412755"/>
    <lineage>
        <taxon>unclassified sequences</taxon>
        <taxon>metagenomes</taxon>
        <taxon>ecological metagenomes</taxon>
    </lineage>
</organism>